<organism evidence="8 9">
    <name type="scientific">Gelidibacter pelagius</name>
    <dbReference type="NCBI Taxonomy" id="2819985"/>
    <lineage>
        <taxon>Bacteria</taxon>
        <taxon>Pseudomonadati</taxon>
        <taxon>Bacteroidota</taxon>
        <taxon>Flavobacteriia</taxon>
        <taxon>Flavobacteriales</taxon>
        <taxon>Flavobacteriaceae</taxon>
        <taxon>Gelidibacter</taxon>
    </lineage>
</organism>
<comment type="subcellular location">
    <subcellularLocation>
        <location evidence="1 6">Cell membrane</location>
        <topology evidence="1 6">Multi-pass membrane protein</topology>
    </subcellularLocation>
</comment>
<feature type="transmembrane region" description="Helical" evidence="6">
    <location>
        <begin position="67"/>
        <end position="95"/>
    </location>
</feature>
<evidence type="ECO:0000256" key="4">
    <source>
        <dbReference type="ARBA" id="ARBA00022989"/>
    </source>
</evidence>
<evidence type="ECO:0000256" key="5">
    <source>
        <dbReference type="ARBA" id="ARBA00023136"/>
    </source>
</evidence>
<dbReference type="InterPro" id="IPR015414">
    <property type="entry name" value="TMEM64"/>
</dbReference>
<keyword evidence="2 6" id="KW-1003">Cell membrane</keyword>
<sequence length="285" mass="31885">MEKTSKNTKQSNIPLYLSIAGFGGIILAYFFVPQVQAFFHEAWSVLTSNDEQRIQTWVNDFGWFGPILLILAMIVQMFLLVIPSILLMVVSILAYGPIWGSLIILISVYAASSVGYIIGKYFGDRFVTSLIGEKSAKKIENFLKDYGIWAIIVTRINPFLSNDAISFVGGLLRMGYWKFIAASLIGITPLTIFIAVMGKSTDSLRTGLLWGSSVCLVIFILYIWWDKQRKNTASPFSGDAWVSMLAQDFLLGINDVNPLSPQKEIHYGHQLDGNKSNLDQCIDLF</sequence>
<feature type="transmembrane region" description="Helical" evidence="6">
    <location>
        <begin position="176"/>
        <end position="196"/>
    </location>
</feature>
<evidence type="ECO:0000313" key="9">
    <source>
        <dbReference type="Proteomes" id="UP000681315"/>
    </source>
</evidence>
<comment type="similarity">
    <text evidence="6">Belongs to the TVP38/TMEM64 family.</text>
</comment>
<keyword evidence="9" id="KW-1185">Reference proteome</keyword>
<dbReference type="EMBL" id="JAGEVG010000013">
    <property type="protein sequence ID" value="MBO3099046.1"/>
    <property type="molecule type" value="Genomic_DNA"/>
</dbReference>
<feature type="domain" description="VTT" evidence="7">
    <location>
        <begin position="82"/>
        <end position="199"/>
    </location>
</feature>
<keyword evidence="5 6" id="KW-0472">Membrane</keyword>
<accession>A0ABS3SUD1</accession>
<reference evidence="8 9" key="1">
    <citation type="submission" date="2021-03" db="EMBL/GenBank/DDBJ databases">
        <title>Gelidibacter sp. nov., isolated from costal sediment.</title>
        <authorList>
            <person name="Lun K.-Y."/>
        </authorList>
    </citation>
    <scope>NUCLEOTIDE SEQUENCE [LARGE SCALE GENOMIC DNA]</scope>
    <source>
        <strain evidence="8 9">DF109</strain>
    </source>
</reference>
<dbReference type="PANTHER" id="PTHR12677">
    <property type="entry name" value="GOLGI APPARATUS MEMBRANE PROTEIN TVP38-RELATED"/>
    <property type="match status" value="1"/>
</dbReference>
<evidence type="ECO:0000256" key="3">
    <source>
        <dbReference type="ARBA" id="ARBA00022692"/>
    </source>
</evidence>
<evidence type="ECO:0000259" key="7">
    <source>
        <dbReference type="Pfam" id="PF09335"/>
    </source>
</evidence>
<comment type="caution">
    <text evidence="8">The sequence shown here is derived from an EMBL/GenBank/DDBJ whole genome shotgun (WGS) entry which is preliminary data.</text>
</comment>
<feature type="transmembrane region" description="Helical" evidence="6">
    <location>
        <begin position="12"/>
        <end position="32"/>
    </location>
</feature>
<protein>
    <recommendedName>
        <fullName evidence="6">TVP38/TMEM64 family membrane protein</fullName>
    </recommendedName>
</protein>
<keyword evidence="3 6" id="KW-0812">Transmembrane</keyword>
<keyword evidence="4 6" id="KW-1133">Transmembrane helix</keyword>
<gene>
    <name evidence="8" type="ORF">J4051_12250</name>
</gene>
<evidence type="ECO:0000256" key="2">
    <source>
        <dbReference type="ARBA" id="ARBA00022475"/>
    </source>
</evidence>
<feature type="transmembrane region" description="Helical" evidence="6">
    <location>
        <begin position="102"/>
        <end position="122"/>
    </location>
</feature>
<evidence type="ECO:0000313" key="8">
    <source>
        <dbReference type="EMBL" id="MBO3099046.1"/>
    </source>
</evidence>
<name>A0ABS3SUD1_9FLAO</name>
<evidence type="ECO:0000256" key="1">
    <source>
        <dbReference type="ARBA" id="ARBA00004651"/>
    </source>
</evidence>
<feature type="transmembrane region" description="Helical" evidence="6">
    <location>
        <begin position="208"/>
        <end position="225"/>
    </location>
</feature>
<dbReference type="Pfam" id="PF09335">
    <property type="entry name" value="VTT_dom"/>
    <property type="match status" value="1"/>
</dbReference>
<dbReference type="Proteomes" id="UP000681315">
    <property type="component" value="Unassembled WGS sequence"/>
</dbReference>
<dbReference type="PANTHER" id="PTHR12677:SF59">
    <property type="entry name" value="GOLGI APPARATUS MEMBRANE PROTEIN TVP38-RELATED"/>
    <property type="match status" value="1"/>
</dbReference>
<proteinExistence type="inferred from homology"/>
<evidence type="ECO:0000256" key="6">
    <source>
        <dbReference type="RuleBase" id="RU366058"/>
    </source>
</evidence>
<dbReference type="RefSeq" id="WP_208234164.1">
    <property type="nucleotide sequence ID" value="NZ_JAGEVG010000013.1"/>
</dbReference>
<dbReference type="InterPro" id="IPR032816">
    <property type="entry name" value="VTT_dom"/>
</dbReference>